<evidence type="ECO:0000313" key="5">
    <source>
        <dbReference type="Proteomes" id="UP000517712"/>
    </source>
</evidence>
<dbReference type="InterPro" id="IPR027414">
    <property type="entry name" value="GH95_N_dom"/>
</dbReference>
<feature type="domain" description="Glycosyl hydrolase family 95 catalytic" evidence="3">
    <location>
        <begin position="290"/>
        <end position="702"/>
    </location>
</feature>
<keyword evidence="4" id="KW-0326">Glycosidase</keyword>
<protein>
    <submittedName>
        <fullName evidence="4">Alpha-L-fucosidase 2</fullName>
        <ecNumber evidence="4">3.2.1.51</ecNumber>
    </submittedName>
</protein>
<dbReference type="PANTHER" id="PTHR31084">
    <property type="entry name" value="ALPHA-L-FUCOSIDASE 2"/>
    <property type="match status" value="1"/>
</dbReference>
<dbReference type="Pfam" id="PF14498">
    <property type="entry name" value="Glyco_hyd_65N_2"/>
    <property type="match status" value="1"/>
</dbReference>
<dbReference type="EMBL" id="JACHMU010000001">
    <property type="protein sequence ID" value="MBB5743414.1"/>
    <property type="molecule type" value="Genomic_DNA"/>
</dbReference>
<dbReference type="Pfam" id="PF22124">
    <property type="entry name" value="Glyco_hydro_95_cat"/>
    <property type="match status" value="1"/>
</dbReference>
<dbReference type="Gene3D" id="1.50.10.10">
    <property type="match status" value="1"/>
</dbReference>
<dbReference type="RefSeq" id="WP_241731655.1">
    <property type="nucleotide sequence ID" value="NZ_BAAAPG010000001.1"/>
</dbReference>
<proteinExistence type="predicted"/>
<dbReference type="GO" id="GO:0004560">
    <property type="term" value="F:alpha-L-fucosidase activity"/>
    <property type="evidence" value="ECO:0007669"/>
    <property type="project" value="UniProtKB-EC"/>
</dbReference>
<evidence type="ECO:0000259" key="1">
    <source>
        <dbReference type="Pfam" id="PF14498"/>
    </source>
</evidence>
<evidence type="ECO:0000259" key="2">
    <source>
        <dbReference type="Pfam" id="PF21307"/>
    </source>
</evidence>
<dbReference type="SUPFAM" id="SSF48208">
    <property type="entry name" value="Six-hairpin glycosidases"/>
    <property type="match status" value="1"/>
</dbReference>
<dbReference type="PANTHER" id="PTHR31084:SF0">
    <property type="entry name" value="ALPHA-L-FUCOSIDASE 2"/>
    <property type="match status" value="1"/>
</dbReference>
<dbReference type="InterPro" id="IPR012341">
    <property type="entry name" value="6hp_glycosidase-like_sf"/>
</dbReference>
<dbReference type="Proteomes" id="UP000517712">
    <property type="component" value="Unassembled WGS sequence"/>
</dbReference>
<feature type="domain" description="Alpha fucosidase A-like C-terminal" evidence="2">
    <location>
        <begin position="704"/>
        <end position="764"/>
    </location>
</feature>
<dbReference type="InterPro" id="IPR016518">
    <property type="entry name" value="Alpha-L-fucosidase"/>
</dbReference>
<dbReference type="InterPro" id="IPR054363">
    <property type="entry name" value="GH95_cat"/>
</dbReference>
<evidence type="ECO:0000259" key="3">
    <source>
        <dbReference type="Pfam" id="PF22124"/>
    </source>
</evidence>
<dbReference type="AlphaFoldDB" id="A0A7W9FDK8"/>
<dbReference type="EC" id="3.2.1.51" evidence="4"/>
<dbReference type="GO" id="GO:0005975">
    <property type="term" value="P:carbohydrate metabolic process"/>
    <property type="evidence" value="ECO:0007669"/>
    <property type="project" value="InterPro"/>
</dbReference>
<evidence type="ECO:0000313" key="4">
    <source>
        <dbReference type="EMBL" id="MBB5743414.1"/>
    </source>
</evidence>
<keyword evidence="5" id="KW-1185">Reference proteome</keyword>
<dbReference type="InterPro" id="IPR008928">
    <property type="entry name" value="6-hairpin_glycosidase_sf"/>
</dbReference>
<dbReference type="Pfam" id="PF21307">
    <property type="entry name" value="Glyco_hydro_95_C"/>
    <property type="match status" value="1"/>
</dbReference>
<comment type="caution">
    <text evidence="4">The sequence shown here is derived from an EMBL/GenBank/DDBJ whole genome shotgun (WGS) entry which is preliminary data.</text>
</comment>
<dbReference type="InterPro" id="IPR049053">
    <property type="entry name" value="AFCA-like_C"/>
</dbReference>
<dbReference type="PIRSF" id="PIRSF007663">
    <property type="entry name" value="UCP007663"/>
    <property type="match status" value="1"/>
</dbReference>
<gene>
    <name evidence="4" type="ORF">HD600_001911</name>
</gene>
<accession>A0A7W9FDK8</accession>
<keyword evidence="4" id="KW-0378">Hydrolase</keyword>
<organism evidence="4 5">
    <name type="scientific">Microbacterium ginsengiterrae</name>
    <dbReference type="NCBI Taxonomy" id="546115"/>
    <lineage>
        <taxon>Bacteria</taxon>
        <taxon>Bacillati</taxon>
        <taxon>Actinomycetota</taxon>
        <taxon>Actinomycetes</taxon>
        <taxon>Micrococcales</taxon>
        <taxon>Microbacteriaceae</taxon>
        <taxon>Microbacterium</taxon>
    </lineage>
</organism>
<feature type="domain" description="Glycosyl hydrolase family 95 N-terminal" evidence="1">
    <location>
        <begin position="14"/>
        <end position="261"/>
    </location>
</feature>
<name>A0A7W9FDK8_9MICO</name>
<reference evidence="4 5" key="1">
    <citation type="submission" date="2020-08" db="EMBL/GenBank/DDBJ databases">
        <title>Sequencing the genomes of 1000 actinobacteria strains.</title>
        <authorList>
            <person name="Klenk H.-P."/>
        </authorList>
    </citation>
    <scope>NUCLEOTIDE SEQUENCE [LARGE SCALE GENOMIC DNA]</scope>
    <source>
        <strain evidence="4 5">DSM 24823</strain>
    </source>
</reference>
<sequence length="797" mass="85803">MPMSTRGDDALHVLRYRRPSTVWTDALPVGNGHRAAMCEGRPAGERLHLNEGTAWSGPAPDEPRSDATAGAEALAAVRSAITAGDLDLADRLVRQQQTPWVQAFLPFGTLDVALLDHDEASASLLERSLDLRTGVAAHAYIVQGVGTVRHETWADAVTGAIVHRVLADKPVRLEVRVTGPFPVLDSAHVADAPLALVTHWHLPVDVPPGHAEPPADIRYDVDHGRRGAVVVAAGSAAEVADGTLRTAARREHLITIGTATADHDGDAVSSAAAVAMPSGAVHADGADAGALRTAHITAHRELYDRCALDLPVAAEVAALDTDERILRAQHDDDPGLVALSFHYGRYLLMSASRPGGLPANLQGIWNAELPGPWSSGYTTNINLEMAYWPAETTNLAECHEPLLEFVDRVSSGPGAVAARELYGTDGWVLHHNTDPWGFSGAVVGEPSWSTWPMGGVWLSLHLWEHWLFSGDREWLRDTAWPVLVRTARFALDWIQSDGERAWTSPSTSPEHRWLDAEGTPRAIGLMATMDAELLRELSAAYNEGARVLGLDEPWVTALADLTALLPPVAVDGRGRIAEWSADVEDAEPDHRHLSHLVGLFPLGLITPDATPDLAVAAGESILGRGPESTGWALAWRALMWARLRDGERVHAQLRMLLRSADQTGEGDGSAHRGGVYRNLFSAHPPFQIDGNLGFTAAVAEALVQSHGEVIELLPALPAAWPEGAVRGIRARGGVTVDVTWSAGRVAQVTLYSTRAQSVRLRGAGLDERIVELVPNRATTIETMTEDARPRAMKEHSW</sequence>